<proteinExistence type="predicted"/>
<name>A0AAV5N542_9GAMM</name>
<feature type="signal peptide" evidence="2">
    <location>
        <begin position="1"/>
        <end position="21"/>
    </location>
</feature>
<accession>A0AAV5N542</accession>
<dbReference type="InterPro" id="IPR001375">
    <property type="entry name" value="Peptidase_S9_cat"/>
</dbReference>
<dbReference type="EMBL" id="BRLH01000009">
    <property type="protein sequence ID" value="GKX56887.1"/>
    <property type="molecule type" value="Genomic_DNA"/>
</dbReference>
<dbReference type="InterPro" id="IPR050261">
    <property type="entry name" value="FrsA_esterase"/>
</dbReference>
<protein>
    <recommendedName>
        <fullName evidence="3">Peptidase S9 prolyl oligopeptidase catalytic domain-containing protein</fullName>
    </recommendedName>
</protein>
<evidence type="ECO:0000313" key="5">
    <source>
        <dbReference type="Proteomes" id="UP001058124"/>
    </source>
</evidence>
<dbReference type="Pfam" id="PF00326">
    <property type="entry name" value="Peptidase_S9"/>
    <property type="match status" value="1"/>
</dbReference>
<sequence>MTKRIKAPFSILLLMGLFTLAGCGQDESATSNNPTLSSERAAFQTNIIDTSFVGDGVPATPPKEIFNLISYPAKDGQMAAYVTPDPQDGKKHPAVIWLIGGYGGIGNDDFFWQPQPRDNDQTGSAFRKAGLVMMVPSFRAENANPGRYEMFYGELDDLESARAWLAQQPYVDPQRIYLVGHSTGGTRALLASELSSAYRAVFSLGGIPDLKKRIEGGRMMVNVPFDQRNAQEFKLRSPQFFVTSITTPTFYFEGQEYYWSEFDDMGDVAKRKNVPFYTYMLRGGDHFNIISPVTEAIAEKILADGGEKTNITFDKADISRIEKNIGR</sequence>
<dbReference type="PROSITE" id="PS51257">
    <property type="entry name" value="PROKAR_LIPOPROTEIN"/>
    <property type="match status" value="1"/>
</dbReference>
<dbReference type="GO" id="GO:0006508">
    <property type="term" value="P:proteolysis"/>
    <property type="evidence" value="ECO:0007669"/>
    <property type="project" value="InterPro"/>
</dbReference>
<organism evidence="4 5">
    <name type="scientific">Leminorella grimontii</name>
    <dbReference type="NCBI Taxonomy" id="82981"/>
    <lineage>
        <taxon>Bacteria</taxon>
        <taxon>Pseudomonadati</taxon>
        <taxon>Pseudomonadota</taxon>
        <taxon>Gammaproteobacteria</taxon>
        <taxon>Enterobacterales</taxon>
        <taxon>Budviciaceae</taxon>
        <taxon>Leminorella</taxon>
    </lineage>
</organism>
<reference evidence="4" key="1">
    <citation type="submission" date="2022-06" db="EMBL/GenBank/DDBJ databases">
        <title>Draft genome sequences of Leminorella grimontii str. JCM5902.</title>
        <authorList>
            <person name="Wakabayashi Y."/>
            <person name="Kojima K."/>
        </authorList>
    </citation>
    <scope>NUCLEOTIDE SEQUENCE</scope>
    <source>
        <strain evidence="4">JCM 5902</strain>
    </source>
</reference>
<dbReference type="Gene3D" id="3.40.50.1820">
    <property type="entry name" value="alpha/beta hydrolase"/>
    <property type="match status" value="1"/>
</dbReference>
<evidence type="ECO:0000313" key="4">
    <source>
        <dbReference type="EMBL" id="GKX56887.1"/>
    </source>
</evidence>
<dbReference type="Proteomes" id="UP001058124">
    <property type="component" value="Unassembled WGS sequence"/>
</dbReference>
<gene>
    <name evidence="4" type="ORF">SOASR030_29990</name>
</gene>
<keyword evidence="5" id="KW-1185">Reference proteome</keyword>
<keyword evidence="2" id="KW-0732">Signal</keyword>
<dbReference type="PANTHER" id="PTHR22946:SF9">
    <property type="entry name" value="POLYKETIDE TRANSFERASE AF380"/>
    <property type="match status" value="1"/>
</dbReference>
<evidence type="ECO:0000256" key="2">
    <source>
        <dbReference type="SAM" id="SignalP"/>
    </source>
</evidence>
<evidence type="ECO:0000259" key="3">
    <source>
        <dbReference type="Pfam" id="PF00326"/>
    </source>
</evidence>
<dbReference type="InterPro" id="IPR029058">
    <property type="entry name" value="AB_hydrolase_fold"/>
</dbReference>
<keyword evidence="1" id="KW-0378">Hydrolase</keyword>
<dbReference type="GO" id="GO:0052689">
    <property type="term" value="F:carboxylic ester hydrolase activity"/>
    <property type="evidence" value="ECO:0007669"/>
    <property type="project" value="UniProtKB-ARBA"/>
</dbReference>
<dbReference type="PANTHER" id="PTHR22946">
    <property type="entry name" value="DIENELACTONE HYDROLASE DOMAIN-CONTAINING PROTEIN-RELATED"/>
    <property type="match status" value="1"/>
</dbReference>
<dbReference type="GO" id="GO:0008236">
    <property type="term" value="F:serine-type peptidase activity"/>
    <property type="evidence" value="ECO:0007669"/>
    <property type="project" value="InterPro"/>
</dbReference>
<dbReference type="AlphaFoldDB" id="A0AAV5N542"/>
<dbReference type="RefSeq" id="WP_036024061.1">
    <property type="nucleotide sequence ID" value="NZ_BRLH01000009.1"/>
</dbReference>
<comment type="caution">
    <text evidence="4">The sequence shown here is derived from an EMBL/GenBank/DDBJ whole genome shotgun (WGS) entry which is preliminary data.</text>
</comment>
<feature type="chain" id="PRO_5043921482" description="Peptidase S9 prolyl oligopeptidase catalytic domain-containing protein" evidence="2">
    <location>
        <begin position="22"/>
        <end position="327"/>
    </location>
</feature>
<evidence type="ECO:0000256" key="1">
    <source>
        <dbReference type="ARBA" id="ARBA00022801"/>
    </source>
</evidence>
<dbReference type="SUPFAM" id="SSF53474">
    <property type="entry name" value="alpha/beta-Hydrolases"/>
    <property type="match status" value="1"/>
</dbReference>
<feature type="domain" description="Peptidase S9 prolyl oligopeptidase catalytic" evidence="3">
    <location>
        <begin position="146"/>
        <end position="255"/>
    </location>
</feature>